<organism evidence="3">
    <name type="scientific">Anopheles marajoara</name>
    <dbReference type="NCBI Taxonomy" id="58244"/>
    <lineage>
        <taxon>Eukaryota</taxon>
        <taxon>Metazoa</taxon>
        <taxon>Ecdysozoa</taxon>
        <taxon>Arthropoda</taxon>
        <taxon>Hexapoda</taxon>
        <taxon>Insecta</taxon>
        <taxon>Pterygota</taxon>
        <taxon>Neoptera</taxon>
        <taxon>Endopterygota</taxon>
        <taxon>Diptera</taxon>
        <taxon>Nematocera</taxon>
        <taxon>Culicoidea</taxon>
        <taxon>Culicidae</taxon>
        <taxon>Anophelinae</taxon>
        <taxon>Anopheles</taxon>
    </lineage>
</organism>
<feature type="compositionally biased region" description="Polar residues" evidence="1">
    <location>
        <begin position="642"/>
        <end position="653"/>
    </location>
</feature>
<feature type="compositionally biased region" description="Low complexity" evidence="1">
    <location>
        <begin position="1043"/>
        <end position="1057"/>
    </location>
</feature>
<protein>
    <submittedName>
        <fullName evidence="3">Putative clathrin-binding box of aftiphilin</fullName>
    </submittedName>
</protein>
<feature type="region of interest" description="Disordered" evidence="1">
    <location>
        <begin position="957"/>
        <end position="998"/>
    </location>
</feature>
<feature type="compositionally biased region" description="Low complexity" evidence="1">
    <location>
        <begin position="80"/>
        <end position="94"/>
    </location>
</feature>
<dbReference type="PANTHER" id="PTHR16156:SF10">
    <property type="entry name" value="AFTIPHILIN-RELATED"/>
    <property type="match status" value="1"/>
</dbReference>
<dbReference type="PANTHER" id="PTHR16156">
    <property type="entry name" value="AFTIPHILIN A-RELATED"/>
    <property type="match status" value="1"/>
</dbReference>
<feature type="region of interest" description="Disordered" evidence="1">
    <location>
        <begin position="1105"/>
        <end position="1132"/>
    </location>
</feature>
<evidence type="ECO:0000256" key="1">
    <source>
        <dbReference type="SAM" id="MobiDB-lite"/>
    </source>
</evidence>
<dbReference type="GO" id="GO:0032588">
    <property type="term" value="C:trans-Golgi network membrane"/>
    <property type="evidence" value="ECO:0007669"/>
    <property type="project" value="InterPro"/>
</dbReference>
<feature type="compositionally biased region" description="Polar residues" evidence="1">
    <location>
        <begin position="837"/>
        <end position="852"/>
    </location>
</feature>
<feature type="region of interest" description="Disordered" evidence="1">
    <location>
        <begin position="1183"/>
        <end position="1207"/>
    </location>
</feature>
<dbReference type="GO" id="GO:0030121">
    <property type="term" value="C:AP-1 adaptor complex"/>
    <property type="evidence" value="ECO:0007669"/>
    <property type="project" value="TreeGrafter"/>
</dbReference>
<feature type="compositionally biased region" description="Basic and acidic residues" evidence="1">
    <location>
        <begin position="616"/>
        <end position="627"/>
    </location>
</feature>
<name>A0A2M4BB02_9DIPT</name>
<feature type="region of interest" description="Disordered" evidence="1">
    <location>
        <begin position="607"/>
        <end position="739"/>
    </location>
</feature>
<feature type="compositionally biased region" description="Polar residues" evidence="1">
    <location>
        <begin position="677"/>
        <end position="692"/>
    </location>
</feature>
<feature type="compositionally biased region" description="Acidic residues" evidence="1">
    <location>
        <begin position="123"/>
        <end position="134"/>
    </location>
</feature>
<feature type="compositionally biased region" description="Low complexity" evidence="1">
    <location>
        <begin position="717"/>
        <end position="737"/>
    </location>
</feature>
<feature type="compositionally biased region" description="Acidic residues" evidence="1">
    <location>
        <begin position="18"/>
        <end position="46"/>
    </location>
</feature>
<sequence>MSSQIPPLVCHTPPPIDFDLEDDEEEEQEEDEDDYAPDIPEDDDFGDFATVPVALEHPLPTEVVIASREREEKTAPPPHSSAATPTTETSTPAEEQTRNNDDEDSIPSLVLSPNRTPCNEQDVGADDADVEDIDFQPFASSTQQPEPPPEDCISLPSLHLDTELSKSEDDDNVPVPLQLSASESAIDTEIDLPAEAAVAAAAERTTPVIQEGSGRFDDNTENDFTDFTTASNERSSVVLEIPTANDVSFELDDFAQLESTPSADSNFVSQQSRGDFATFDADFSKFDSFQASFPATGDGGESSGLPKTTSTVDEGGKHLSIGDQASASGRKPVELLPDDDFDDFQEFAAFESGSHATETFPTGSNRELQQQQAPGQVMKTAAQAQDSVTLQQDTPGCEAQDAENDDDDDDFGEFSDFKQSTTVPTNVVVPSVPAFSMERVHALLATMFPNSASDAATTTDTGQHSCTSIPANLLHSQLQDFDNTNAVSYQHSKSSSSKALVTALGIDSRNIMYGPKWNSSMPRFAANLSFNPLEPLKPSAALPKEANSNEKYGGATTNPKHTASASYGAEPLQPNVAGSSVPAAQFDWNSSGLVNPLEGVQEMLQKATPGQPTDGAKGEVLDSKIAEDSGPPPADDIAVTNPPGTSYNSSSPGPSAMVALSLDGDDEDVRSLDFANTPGSSSAQYTGPSLSQAILDHLPQQQQQQPMSIPTSTFHGSSNSSSSSISNSNSCPTSSSSVPVMRTIKLPETHIFTPSRGGTPVSRDITDRDIVVREYHDVEYSLESKASSKKETELDEFNDFQSAVGVGHTPIVPTATGYSRPVIGRSPTEEMEHQRQESAINRQPSIDSSNGPALNKRDDTFDEDDEFTDFQAAPTLPATILAPTTHPINKPVSSVQANRSNTSSPVMLLSPAILLPQQTGTNEVARDTQGQSVAQINWPEPGVDPDELARFEAAFAKPAGGTVQPPSNSVGGSAPNQRPQPTSTVSKVKSGQEEDEWTDFMSSKPVAARSMPTTAAAGATVVHSSSTQVASSATQEEWTDFISSTPSAGTGSTSQGGARLSSSHNHFNYSRPSAAKPLNSWSQPQLPPPQFSSWNSNSLYYNPMSSLSMQSPQHPRSSPAATPNSHYAAGPPVHLPYQQQAVAAVPGSYSQLASVRYGIPTQQQMAPAVNLLPELSFITPHSSSGVSGRISGNGGPPNQHTKPAAAAHSFLSNVISSNSFAKK</sequence>
<evidence type="ECO:0000259" key="2">
    <source>
        <dbReference type="Pfam" id="PF15045"/>
    </source>
</evidence>
<feature type="compositionally biased region" description="Polar residues" evidence="1">
    <location>
        <begin position="354"/>
        <end position="374"/>
    </location>
</feature>
<feature type="region of interest" description="Disordered" evidence="1">
    <location>
        <begin position="1"/>
        <end position="180"/>
    </location>
</feature>
<feature type="compositionally biased region" description="Polar residues" evidence="1">
    <location>
        <begin position="706"/>
        <end position="716"/>
    </location>
</feature>
<feature type="compositionally biased region" description="Polar residues" evidence="1">
    <location>
        <begin position="1105"/>
        <end position="1125"/>
    </location>
</feature>
<feature type="compositionally biased region" description="Acidic residues" evidence="1">
    <location>
        <begin position="400"/>
        <end position="413"/>
    </location>
</feature>
<dbReference type="EMBL" id="GGFJ01000847">
    <property type="protein sequence ID" value="MBW49988.1"/>
    <property type="molecule type" value="Transcribed_RNA"/>
</dbReference>
<dbReference type="AlphaFoldDB" id="A0A2M4BB02"/>
<dbReference type="Pfam" id="PF15045">
    <property type="entry name" value="Clathrin_bdg"/>
    <property type="match status" value="1"/>
</dbReference>
<accession>A0A2M4BB02</accession>
<evidence type="ECO:0000313" key="3">
    <source>
        <dbReference type="EMBL" id="MBW49988.1"/>
    </source>
</evidence>
<feature type="region of interest" description="Disordered" evidence="1">
    <location>
        <begin position="827"/>
        <end position="861"/>
    </location>
</feature>
<dbReference type="InterPro" id="IPR029205">
    <property type="entry name" value="Clathrin-bd"/>
</dbReference>
<reference evidence="3" key="1">
    <citation type="submission" date="2018-01" db="EMBL/GenBank/DDBJ databases">
        <title>An insight into the sialome of Amazonian anophelines.</title>
        <authorList>
            <person name="Ribeiro J.M."/>
            <person name="Scarpassa V."/>
            <person name="Calvo E."/>
        </authorList>
    </citation>
    <scope>NUCLEOTIDE SEQUENCE</scope>
    <source>
        <tissue evidence="3">Salivary glands</tissue>
    </source>
</reference>
<feature type="compositionally biased region" description="Basic and acidic residues" evidence="1">
    <location>
        <begin position="827"/>
        <end position="836"/>
    </location>
</feature>
<feature type="domain" description="Aftiphilin clathrin-binding box" evidence="2">
    <location>
        <begin position="474"/>
        <end position="538"/>
    </location>
</feature>
<feature type="region of interest" description="Disordered" evidence="1">
    <location>
        <begin position="353"/>
        <end position="417"/>
    </location>
</feature>
<feature type="region of interest" description="Disordered" evidence="1">
    <location>
        <begin position="290"/>
        <end position="338"/>
    </location>
</feature>
<feature type="compositionally biased region" description="Polar residues" evidence="1">
    <location>
        <begin position="964"/>
        <end position="989"/>
    </location>
</feature>
<proteinExistence type="predicted"/>
<feature type="compositionally biased region" description="Polar residues" evidence="1">
    <location>
        <begin position="1060"/>
        <end position="1071"/>
    </location>
</feature>
<dbReference type="InterPro" id="IPR046359">
    <property type="entry name" value="Aftin-like"/>
</dbReference>
<feature type="region of interest" description="Disordered" evidence="1">
    <location>
        <begin position="204"/>
        <end position="224"/>
    </location>
</feature>
<dbReference type="GO" id="GO:0030276">
    <property type="term" value="F:clathrin binding"/>
    <property type="evidence" value="ECO:0007669"/>
    <property type="project" value="InterPro"/>
</dbReference>
<feature type="compositionally biased region" description="Polar residues" evidence="1">
    <location>
        <begin position="555"/>
        <end position="565"/>
    </location>
</feature>
<feature type="region of interest" description="Disordered" evidence="1">
    <location>
        <begin position="544"/>
        <end position="578"/>
    </location>
</feature>
<feature type="compositionally biased region" description="Polar residues" evidence="1">
    <location>
        <begin position="382"/>
        <end position="394"/>
    </location>
</feature>
<feature type="region of interest" description="Disordered" evidence="1">
    <location>
        <begin position="1031"/>
        <end position="1086"/>
    </location>
</feature>